<keyword evidence="5" id="KW-0479">Metal-binding</keyword>
<evidence type="ECO:0000256" key="5">
    <source>
        <dbReference type="PIRSR" id="PIRSR001359-3"/>
    </source>
</evidence>
<dbReference type="GeneID" id="79905314"/>
<dbReference type="InterPro" id="IPR000771">
    <property type="entry name" value="FBA_II"/>
</dbReference>
<dbReference type="PIRSF" id="PIRSF001359">
    <property type="entry name" value="F_bP_aldolase_II"/>
    <property type="match status" value="1"/>
</dbReference>
<dbReference type="UniPathway" id="UPA00116"/>
<evidence type="ECO:0000256" key="1">
    <source>
        <dbReference type="ARBA" id="ARBA00005215"/>
    </source>
</evidence>
<comment type="cofactor">
    <cofactor evidence="5">
        <name>Zn(2+)</name>
        <dbReference type="ChEBI" id="CHEBI:29105"/>
    </cofactor>
    <text evidence="5">Binds 2 Zn(2+) ions per subunit. One is catalytic and the other provides a structural contribution.</text>
</comment>
<keyword evidence="5" id="KW-0862">Zinc</keyword>
<evidence type="ECO:0000256" key="4">
    <source>
        <dbReference type="PIRSR" id="PIRSR001359-2"/>
    </source>
</evidence>
<feature type="binding site" evidence="5">
    <location>
        <position position="208"/>
    </location>
    <ligand>
        <name>Zn(2+)</name>
        <dbReference type="ChEBI" id="CHEBI:29105"/>
        <label>1</label>
        <note>catalytic</note>
    </ligand>
</feature>
<comment type="pathway">
    <text evidence="1">Carbohydrate biosynthesis; Calvin cycle.</text>
</comment>
<organism evidence="6">
    <name type="scientific">Zymomonas mobilis subsp. mobilis (strain ATCC 31821 / ZM4 / CP4)</name>
    <dbReference type="NCBI Taxonomy" id="264203"/>
    <lineage>
        <taxon>Bacteria</taxon>
        <taxon>Pseudomonadati</taxon>
        <taxon>Pseudomonadota</taxon>
        <taxon>Alphaproteobacteria</taxon>
        <taxon>Sphingomonadales</taxon>
        <taxon>Zymomonadaceae</taxon>
        <taxon>Zymomonas</taxon>
    </lineage>
</organism>
<dbReference type="EC" id="4.1.2.40" evidence="6"/>
<dbReference type="Gene3D" id="3.20.20.70">
    <property type="entry name" value="Aldolase class I"/>
    <property type="match status" value="1"/>
</dbReference>
<dbReference type="NCBIfam" id="TIGR00167">
    <property type="entry name" value="cbbA"/>
    <property type="match status" value="1"/>
</dbReference>
<feature type="binding site" evidence="5">
    <location>
        <position position="134"/>
    </location>
    <ligand>
        <name>Zn(2+)</name>
        <dbReference type="ChEBI" id="CHEBI:29105"/>
        <label>2</label>
    </ligand>
</feature>
<dbReference type="PROSITE" id="PS00806">
    <property type="entry name" value="ALDOLASE_CLASS_II_2"/>
    <property type="match status" value="1"/>
</dbReference>
<keyword evidence="2" id="KW-0113">Calvin cycle</keyword>
<dbReference type="AlphaFoldDB" id="A0A806D8R0"/>
<dbReference type="PANTHER" id="PTHR30304">
    <property type="entry name" value="D-TAGATOSE-1,6-BISPHOSPHATE ALDOLASE"/>
    <property type="match status" value="1"/>
</dbReference>
<dbReference type="GO" id="GO:0019253">
    <property type="term" value="P:reductive pentose-phosphate cycle"/>
    <property type="evidence" value="ECO:0007669"/>
    <property type="project" value="UniProtKB-UniPathway"/>
</dbReference>
<proteinExistence type="predicted"/>
<dbReference type="InterPro" id="IPR050246">
    <property type="entry name" value="Class_II_FBP_aldolase"/>
</dbReference>
<dbReference type="GO" id="GO:0009025">
    <property type="term" value="F:tagatose-bisphosphate aldolase activity"/>
    <property type="evidence" value="ECO:0007669"/>
    <property type="project" value="UniProtKB-EC"/>
</dbReference>
<dbReference type="PANTHER" id="PTHR30304:SF0">
    <property type="entry name" value="D-TAGATOSE-1,6-BISPHOSPHATE ALDOLASE SUBUNIT GATY-RELATED"/>
    <property type="match status" value="1"/>
</dbReference>
<feature type="active site" description="Proton donor" evidence="3">
    <location>
        <position position="82"/>
    </location>
</feature>
<name>A0A806D8R0_ZYMMO</name>
<protein>
    <submittedName>
        <fullName evidence="6">Ketose-bisphosphate aldolase</fullName>
        <ecNumber evidence="6">4.1.2.40</ecNumber>
    </submittedName>
</protein>
<feature type="binding site" evidence="5">
    <location>
        <position position="180"/>
    </location>
    <ligand>
        <name>Zn(2+)</name>
        <dbReference type="ChEBI" id="CHEBI:29105"/>
        <label>1</label>
        <note>catalytic</note>
    </ligand>
</feature>
<dbReference type="InterPro" id="IPR013785">
    <property type="entry name" value="Aldolase_TIM"/>
</dbReference>
<keyword evidence="6" id="KW-0456">Lyase</keyword>
<dbReference type="EMBL" id="CP001882">
    <property type="protein sequence ID" value="ADC33830.1"/>
    <property type="molecule type" value="Genomic_DNA"/>
</dbReference>
<feature type="binding site" evidence="4">
    <location>
        <begin position="230"/>
        <end position="233"/>
    </location>
    <ligand>
        <name>dihydroxyacetone phosphate</name>
        <dbReference type="ChEBI" id="CHEBI:57642"/>
    </ligand>
</feature>
<evidence type="ECO:0000256" key="2">
    <source>
        <dbReference type="ARBA" id="ARBA00022567"/>
    </source>
</evidence>
<evidence type="ECO:0000313" key="6">
    <source>
        <dbReference type="EMBL" id="ADC33830.1"/>
    </source>
</evidence>
<dbReference type="RefSeq" id="WP_012954720.1">
    <property type="nucleotide sequence ID" value="NC_013785.1"/>
</dbReference>
<dbReference type="GO" id="GO:0008270">
    <property type="term" value="F:zinc ion binding"/>
    <property type="evidence" value="ECO:0007669"/>
    <property type="project" value="InterPro"/>
</dbReference>
<evidence type="ECO:0000256" key="3">
    <source>
        <dbReference type="PIRSR" id="PIRSR001359-1"/>
    </source>
</evidence>
<feature type="binding site" evidence="4">
    <location>
        <begin position="209"/>
        <end position="211"/>
    </location>
    <ligand>
        <name>dihydroxyacetone phosphate</name>
        <dbReference type="ChEBI" id="CHEBI:57642"/>
    </ligand>
</feature>
<sequence length="287" mass="31414">MSYLSGNIMVKHAWQSGYAIGAFSAHNAETIRAIISAAEEEQAPIMLQIGQRVINTLGLIQMKKMVDCFMVGITAPVCIHLDHSRQFSQVMEAVKSDFHSVMFDGSHLPIDENVKITKAVADVAHALKIGVEGEIGKIGGTEDDICVSEQDALITTAEEALFFSQKTNVDYLAVSIGTAHGLYKREPKLAFKRLDEIQKLVNKPIVLHGGSGVPDDQIQKAVSLGIAKVNIDTELRQAFTHGLLEILQKEPEEYNLARSLGHGEKRVKEKVIEKIRLLGSQGKASAF</sequence>
<dbReference type="SUPFAM" id="SSF51569">
    <property type="entry name" value="Aldolase"/>
    <property type="match status" value="1"/>
</dbReference>
<dbReference type="CDD" id="cd00947">
    <property type="entry name" value="TBP_aldolase_IIB"/>
    <property type="match status" value="1"/>
</dbReference>
<keyword evidence="6" id="KW-0614">Plasmid</keyword>
<accession>A0A806D8R0</accession>
<feature type="binding site" evidence="4">
    <location>
        <position position="181"/>
    </location>
    <ligand>
        <name>dihydroxyacetone phosphate</name>
        <dbReference type="ChEBI" id="CHEBI:57642"/>
    </ligand>
</feature>
<dbReference type="Pfam" id="PF01116">
    <property type="entry name" value="F_bP_aldolase"/>
    <property type="match status" value="1"/>
</dbReference>
<feature type="binding site" evidence="5">
    <location>
        <position position="104"/>
    </location>
    <ligand>
        <name>Zn(2+)</name>
        <dbReference type="ChEBI" id="CHEBI:29105"/>
        <label>2</label>
    </ligand>
</feature>
<feature type="binding site" evidence="5">
    <location>
        <position position="83"/>
    </location>
    <ligand>
        <name>Zn(2+)</name>
        <dbReference type="ChEBI" id="CHEBI:29105"/>
        <label>1</label>
        <note>catalytic</note>
    </ligand>
</feature>
<geneLocation type="plasmid" evidence="6">
    <name>pZZM402</name>
</geneLocation>
<reference evidence="6" key="1">
    <citation type="submission" date="2010-01" db="EMBL/GenBank/DDBJ databases">
        <title>Complete sequence of plasmid2 of Zymomonas mobilis subsp. mobilis ZM4.</title>
        <authorList>
            <consortium name="US DOE Joint Genome Institute"/>
            <person name="Lucas S."/>
            <person name="Copeland A."/>
            <person name="Lapidus A."/>
            <person name="Glavina del Rio T."/>
            <person name="Tice H."/>
            <person name="Bruce D."/>
            <person name="Goodwin L."/>
            <person name="Pitluck S."/>
            <person name="Balakireva M."/>
            <person name="Brettin T."/>
            <person name="Detter J.C."/>
            <person name="Han C."/>
            <person name="Larimer F."/>
            <person name="Land M."/>
            <person name="Hauser L."/>
            <person name="Kyrpides N."/>
            <person name="Mikhailova N."/>
            <person name="Pappas K."/>
        </authorList>
    </citation>
    <scope>NUCLEOTIDE SEQUENCE [LARGE SCALE GENOMIC DNA]</scope>
    <source>
        <strain evidence="6">ZM4</strain>
        <plasmid evidence="6">pZZM402</plasmid>
    </source>
</reference>
<gene>
    <name evidence="6" type="ORF">ZZM4_0054</name>
</gene>